<evidence type="ECO:0000256" key="7">
    <source>
        <dbReference type="ARBA" id="ARBA00023033"/>
    </source>
</evidence>
<dbReference type="GO" id="GO:0020037">
    <property type="term" value="F:heme binding"/>
    <property type="evidence" value="ECO:0007669"/>
    <property type="project" value="InterPro"/>
</dbReference>
<evidence type="ECO:0000313" key="8">
    <source>
        <dbReference type="EMBL" id="AWB33916.1"/>
    </source>
</evidence>
<dbReference type="PANTHER" id="PTHR24286:SF24">
    <property type="entry name" value="LANOSTEROL 14-ALPHA DEMETHYLASE"/>
    <property type="match status" value="1"/>
</dbReference>
<evidence type="ECO:0000256" key="5">
    <source>
        <dbReference type="ARBA" id="ARBA00023002"/>
    </source>
</evidence>
<dbReference type="KEGG" id="boz:DBV39_09585"/>
<dbReference type="Proteomes" id="UP000244571">
    <property type="component" value="Chromosome"/>
</dbReference>
<keyword evidence="3" id="KW-0349">Heme</keyword>
<keyword evidence="9" id="KW-1185">Reference proteome</keyword>
<comment type="cofactor">
    <cofactor evidence="1">
        <name>heme</name>
        <dbReference type="ChEBI" id="CHEBI:30413"/>
    </cofactor>
</comment>
<keyword evidence="5" id="KW-0560">Oxidoreductase</keyword>
<dbReference type="Gene3D" id="1.10.630.10">
    <property type="entry name" value="Cytochrome P450"/>
    <property type="match status" value="1"/>
</dbReference>
<dbReference type="InterPro" id="IPR036396">
    <property type="entry name" value="Cyt_P450_sf"/>
</dbReference>
<keyword evidence="7" id="KW-0503">Monooxygenase</keyword>
<evidence type="ECO:0000256" key="6">
    <source>
        <dbReference type="ARBA" id="ARBA00023004"/>
    </source>
</evidence>
<gene>
    <name evidence="8" type="ORF">DBV39_09585</name>
</gene>
<dbReference type="RefSeq" id="WP_108621343.1">
    <property type="nucleotide sequence ID" value="NZ_CP028901.1"/>
</dbReference>
<dbReference type="GO" id="GO:0016705">
    <property type="term" value="F:oxidoreductase activity, acting on paired donors, with incorporation or reduction of molecular oxygen"/>
    <property type="evidence" value="ECO:0007669"/>
    <property type="project" value="InterPro"/>
</dbReference>
<accession>A0A2R4XJC6</accession>
<dbReference type="GO" id="GO:0016125">
    <property type="term" value="P:sterol metabolic process"/>
    <property type="evidence" value="ECO:0007669"/>
    <property type="project" value="TreeGrafter"/>
</dbReference>
<organism evidence="8 9">
    <name type="scientific">Orrella marina</name>
    <dbReference type="NCBI Taxonomy" id="2163011"/>
    <lineage>
        <taxon>Bacteria</taxon>
        <taxon>Pseudomonadati</taxon>
        <taxon>Pseudomonadota</taxon>
        <taxon>Betaproteobacteria</taxon>
        <taxon>Burkholderiales</taxon>
        <taxon>Alcaligenaceae</taxon>
        <taxon>Orrella</taxon>
    </lineage>
</organism>
<proteinExistence type="inferred from homology"/>
<protein>
    <submittedName>
        <fullName evidence="8">Cytochrome P450</fullName>
    </submittedName>
</protein>
<dbReference type="OrthoDB" id="4168525at2"/>
<keyword evidence="6" id="KW-0408">Iron</keyword>
<name>A0A2R4XJC6_9BURK</name>
<dbReference type="GO" id="GO:0005506">
    <property type="term" value="F:iron ion binding"/>
    <property type="evidence" value="ECO:0007669"/>
    <property type="project" value="InterPro"/>
</dbReference>
<dbReference type="EMBL" id="CP028901">
    <property type="protein sequence ID" value="AWB33916.1"/>
    <property type="molecule type" value="Genomic_DNA"/>
</dbReference>
<dbReference type="AlphaFoldDB" id="A0A2R4XJC6"/>
<reference evidence="8 9" key="1">
    <citation type="submission" date="2018-04" db="EMBL/GenBank/DDBJ databases">
        <title>Bordetella sp. HZ20 isolated from seawater.</title>
        <authorList>
            <person name="Sun C."/>
        </authorList>
    </citation>
    <scope>NUCLEOTIDE SEQUENCE [LARGE SCALE GENOMIC DNA]</scope>
    <source>
        <strain evidence="8 9">HZ20</strain>
    </source>
</reference>
<keyword evidence="4" id="KW-0479">Metal-binding</keyword>
<evidence type="ECO:0000256" key="3">
    <source>
        <dbReference type="ARBA" id="ARBA00022617"/>
    </source>
</evidence>
<comment type="similarity">
    <text evidence="2">Belongs to the cytochrome P450 family.</text>
</comment>
<dbReference type="PANTHER" id="PTHR24286">
    <property type="entry name" value="CYTOCHROME P450 26"/>
    <property type="match status" value="1"/>
</dbReference>
<dbReference type="SUPFAM" id="SSF48264">
    <property type="entry name" value="Cytochrome P450"/>
    <property type="match status" value="1"/>
</dbReference>
<dbReference type="CDD" id="cd11067">
    <property type="entry name" value="CYP152"/>
    <property type="match status" value="1"/>
</dbReference>
<evidence type="ECO:0000256" key="4">
    <source>
        <dbReference type="ARBA" id="ARBA00022723"/>
    </source>
</evidence>
<sequence>MLKTPSDKTLDSTLPFARDGYLFVTKRCDRYRTDLFQTRLLLRKSICMRGEDAARLFYDEGRFERSGVAPVRVQETLFGRGGVQGSDGAAHRWRKEMFLSLMSAQAISRLGELSAMQWRAYAAKWEEQEQIVLLDEACEILCRAVCEWAGVPLAELEVTKRARDFAAMIDAGAAIGLRHWRGRWARNRAEKWIGGIVEDVRNHRLAPDEGSALHMIAFHRDRQGQLLNERIAAVELINVLRPTVAVAWYVTFAALALHQYPECRQRIAAAQEGYLECFVQEVRRFYPFFPVVAARTRHEFEWKGYRLPGRTRVLLDLYGTDHDTRLWDRPDAFVPERFRHWDGSAFNFIPQGGGSHRNGHRCPGEWITIELMKVAAEFLSARIQYEVPQQDLRISLSRIPALPNSRFLIRNVRQI</sequence>
<dbReference type="GO" id="GO:0004497">
    <property type="term" value="F:monooxygenase activity"/>
    <property type="evidence" value="ECO:0007669"/>
    <property type="project" value="UniProtKB-KW"/>
</dbReference>
<dbReference type="InterPro" id="IPR001128">
    <property type="entry name" value="Cyt_P450"/>
</dbReference>
<evidence type="ECO:0000313" key="9">
    <source>
        <dbReference type="Proteomes" id="UP000244571"/>
    </source>
</evidence>
<dbReference type="Pfam" id="PF00067">
    <property type="entry name" value="p450"/>
    <property type="match status" value="1"/>
</dbReference>
<evidence type="ECO:0000256" key="1">
    <source>
        <dbReference type="ARBA" id="ARBA00001971"/>
    </source>
</evidence>
<evidence type="ECO:0000256" key="2">
    <source>
        <dbReference type="ARBA" id="ARBA00010617"/>
    </source>
</evidence>